<evidence type="ECO:0000256" key="1">
    <source>
        <dbReference type="SAM" id="MobiDB-lite"/>
    </source>
</evidence>
<sequence>MDNKTGNKRRPGEINGFDALASRPDSPLPGFFPNYPTEQRSAKKQVWQLASIWG</sequence>
<proteinExistence type="predicted"/>
<name>B3PDW5_CELJU</name>
<feature type="region of interest" description="Disordered" evidence="1">
    <location>
        <begin position="1"/>
        <end position="39"/>
    </location>
</feature>
<accession>B3PDW5</accession>
<gene>
    <name evidence="2" type="ordered locus">CJA_3168</name>
</gene>
<dbReference type="Proteomes" id="UP000001036">
    <property type="component" value="Chromosome"/>
</dbReference>
<organism evidence="2 3">
    <name type="scientific">Cellvibrio japonicus (strain Ueda107)</name>
    <name type="common">Pseudomonas fluorescens subsp. cellulosa</name>
    <dbReference type="NCBI Taxonomy" id="498211"/>
    <lineage>
        <taxon>Bacteria</taxon>
        <taxon>Pseudomonadati</taxon>
        <taxon>Pseudomonadota</taxon>
        <taxon>Gammaproteobacteria</taxon>
        <taxon>Cellvibrionales</taxon>
        <taxon>Cellvibrionaceae</taxon>
        <taxon>Cellvibrio</taxon>
    </lineage>
</organism>
<dbReference type="HOGENOM" id="CLU_3041674_0_0_6"/>
<dbReference type="EMBL" id="CP000934">
    <property type="protein sequence ID" value="ACE85024.1"/>
    <property type="molecule type" value="Genomic_DNA"/>
</dbReference>
<evidence type="ECO:0000313" key="2">
    <source>
        <dbReference type="EMBL" id="ACE85024.1"/>
    </source>
</evidence>
<protein>
    <submittedName>
        <fullName evidence="2">Uncharacterized protein</fullName>
    </submittedName>
</protein>
<dbReference type="KEGG" id="cja:CJA_3168"/>
<reference evidence="2 3" key="1">
    <citation type="journal article" date="2008" name="J. Bacteriol.">
        <title>Insights into plant cell wall degradation from the genome sequence of the soil bacterium Cellvibrio japonicus.</title>
        <authorList>
            <person name="Deboy R.T."/>
            <person name="Mongodin E.F."/>
            <person name="Fouts D.E."/>
            <person name="Tailford L.E."/>
            <person name="Khouri H."/>
            <person name="Emerson J.B."/>
            <person name="Mohamoud Y."/>
            <person name="Watkins K."/>
            <person name="Henrissat B."/>
            <person name="Gilbert H.J."/>
            <person name="Nelson K.E."/>
        </authorList>
    </citation>
    <scope>NUCLEOTIDE SEQUENCE [LARGE SCALE GENOMIC DNA]</scope>
    <source>
        <strain evidence="2 3">Ueda107</strain>
    </source>
</reference>
<keyword evidence="3" id="KW-1185">Reference proteome</keyword>
<dbReference type="AlphaFoldDB" id="B3PDW5"/>
<evidence type="ECO:0000313" key="3">
    <source>
        <dbReference type="Proteomes" id="UP000001036"/>
    </source>
</evidence>
<dbReference type="STRING" id="498211.CJA_3168"/>